<dbReference type="PANTHER" id="PTHR22916:SF3">
    <property type="entry name" value="UDP-GLCNAC:BETAGAL BETA-1,3-N-ACETYLGLUCOSAMINYLTRANSFERASE-LIKE PROTEIN 1"/>
    <property type="match status" value="1"/>
</dbReference>
<dbReference type="EMBL" id="BMYO01000012">
    <property type="protein sequence ID" value="GHD69476.1"/>
    <property type="molecule type" value="Genomic_DNA"/>
</dbReference>
<keyword evidence="3" id="KW-1185">Reference proteome</keyword>
<accession>A0ABQ3H448</accession>
<dbReference type="PANTHER" id="PTHR22916">
    <property type="entry name" value="GLYCOSYLTRANSFERASE"/>
    <property type="match status" value="1"/>
</dbReference>
<organism evidence="2 3">
    <name type="scientific">Jeongeupia chitinilytica</name>
    <dbReference type="NCBI Taxonomy" id="1041641"/>
    <lineage>
        <taxon>Bacteria</taxon>
        <taxon>Pseudomonadati</taxon>
        <taxon>Pseudomonadota</taxon>
        <taxon>Betaproteobacteria</taxon>
        <taxon>Neisseriales</taxon>
        <taxon>Chitinibacteraceae</taxon>
        <taxon>Jeongeupia</taxon>
    </lineage>
</organism>
<dbReference type="InterPro" id="IPR029044">
    <property type="entry name" value="Nucleotide-diphossugar_trans"/>
</dbReference>
<dbReference type="Pfam" id="PF00535">
    <property type="entry name" value="Glycos_transf_2"/>
    <property type="match status" value="1"/>
</dbReference>
<proteinExistence type="predicted"/>
<evidence type="ECO:0000313" key="2">
    <source>
        <dbReference type="EMBL" id="GHD69476.1"/>
    </source>
</evidence>
<dbReference type="InterPro" id="IPR001173">
    <property type="entry name" value="Glyco_trans_2-like"/>
</dbReference>
<gene>
    <name evidence="2" type="ORF">GCM10007350_36150</name>
</gene>
<dbReference type="Gene3D" id="3.90.550.10">
    <property type="entry name" value="Spore Coat Polysaccharide Biosynthesis Protein SpsA, Chain A"/>
    <property type="match status" value="1"/>
</dbReference>
<protein>
    <recommendedName>
        <fullName evidence="1">Glycosyltransferase 2-like domain-containing protein</fullName>
    </recommendedName>
</protein>
<reference evidence="3" key="1">
    <citation type="journal article" date="2019" name="Int. J. Syst. Evol. Microbiol.">
        <title>The Global Catalogue of Microorganisms (GCM) 10K type strain sequencing project: providing services to taxonomists for standard genome sequencing and annotation.</title>
        <authorList>
            <consortium name="The Broad Institute Genomics Platform"/>
            <consortium name="The Broad Institute Genome Sequencing Center for Infectious Disease"/>
            <person name="Wu L."/>
            <person name="Ma J."/>
        </authorList>
    </citation>
    <scope>NUCLEOTIDE SEQUENCE [LARGE SCALE GENOMIC DNA]</scope>
    <source>
        <strain evidence="3">KCTC 23701</strain>
    </source>
</reference>
<feature type="domain" description="Glycosyltransferase 2-like" evidence="1">
    <location>
        <begin position="4"/>
        <end position="124"/>
    </location>
</feature>
<name>A0ABQ3H448_9NEIS</name>
<sequence length="326" mass="35172">MRLSVLLPYFNTPWPLLRAQLDSIAAADLRGFAGVELVLVDDGSAPTLADAVDAWAGRAPFVVRHLRHDGNRGLANALNTAMAQATGDWLAFADGDDLTHPQRFAVQAAYLAAHPDLVAAGADMIELAPDGTRGRCRRFPVDDAAIRVELLFYCAMAQPALMLRRSAWGALDVWRTPGTGMAEDWDFFVRLAERGRLGNCGQPLVDYRLHPAQMTATLSAATPHPAVLALWRRQLVALGVPVDDGLLAVHAALSPYWSWPYGDTAARLAPGEVRRWHATLLAANAVSGRYDPARLAARLAPLLVRGLGGDGDAMYDACPERLFGPA</sequence>
<dbReference type="RefSeq" id="WP_189462368.1">
    <property type="nucleotide sequence ID" value="NZ_BMYO01000012.1"/>
</dbReference>
<comment type="caution">
    <text evidence="2">The sequence shown here is derived from an EMBL/GenBank/DDBJ whole genome shotgun (WGS) entry which is preliminary data.</text>
</comment>
<evidence type="ECO:0000313" key="3">
    <source>
        <dbReference type="Proteomes" id="UP000604737"/>
    </source>
</evidence>
<evidence type="ECO:0000259" key="1">
    <source>
        <dbReference type="Pfam" id="PF00535"/>
    </source>
</evidence>
<dbReference type="SUPFAM" id="SSF53448">
    <property type="entry name" value="Nucleotide-diphospho-sugar transferases"/>
    <property type="match status" value="1"/>
</dbReference>
<dbReference type="Proteomes" id="UP000604737">
    <property type="component" value="Unassembled WGS sequence"/>
</dbReference>